<reference evidence="2" key="2">
    <citation type="submission" date="2020-08" db="EMBL/GenBank/DDBJ databases">
        <authorList>
            <person name="Shumante A."/>
            <person name="Zimin A.V."/>
            <person name="Puiu D."/>
            <person name="Salzberg S.L."/>
        </authorList>
    </citation>
    <scope>NUCLEOTIDE SEQUENCE</scope>
    <source>
        <strain evidence="2">WC2-LM</strain>
        <tissue evidence="2">Liver</tissue>
    </source>
</reference>
<dbReference type="AlphaFoldDB" id="A0A5E4B8J6"/>
<keyword evidence="4" id="KW-1185">Reference proteome</keyword>
<dbReference type="EMBL" id="CABDUW010000331">
    <property type="protein sequence ID" value="VTJ66028.1"/>
    <property type="molecule type" value="Genomic_DNA"/>
</dbReference>
<evidence type="ECO:0000313" key="3">
    <source>
        <dbReference type="EMBL" id="VTJ66028.1"/>
    </source>
</evidence>
<evidence type="ECO:0000256" key="1">
    <source>
        <dbReference type="SAM" id="MobiDB-lite"/>
    </source>
</evidence>
<gene>
    <name evidence="2" type="ORF">GHT09_012842</name>
    <name evidence="3" type="ORF">MONAX_5E045397</name>
</gene>
<dbReference type="Proteomes" id="UP000335636">
    <property type="component" value="Unassembled WGS sequence"/>
</dbReference>
<feature type="region of interest" description="Disordered" evidence="1">
    <location>
        <begin position="53"/>
        <end position="72"/>
    </location>
</feature>
<feature type="region of interest" description="Disordered" evidence="1">
    <location>
        <begin position="1"/>
        <end position="23"/>
    </location>
</feature>
<reference evidence="3 4" key="1">
    <citation type="submission" date="2019-04" db="EMBL/GenBank/DDBJ databases">
        <authorList>
            <person name="Alioto T."/>
            <person name="Alioto T."/>
        </authorList>
    </citation>
    <scope>NUCLEOTIDE SEQUENCE [LARGE SCALE GENOMIC DNA]</scope>
</reference>
<evidence type="ECO:0000313" key="4">
    <source>
        <dbReference type="Proteomes" id="UP000335636"/>
    </source>
</evidence>
<accession>A0A5E4B8J6</accession>
<sequence length="108" mass="11560">MVSLFTGTHGSGESWGGSLSTGEQGPAFLQPTVVRRKQKCALLKKKNLSSAQVLQKQPHFPRRRTSSCGGIPGREEQGPFLLAALGHTAGAGTCPGWEMGWELAWRGL</sequence>
<dbReference type="EMBL" id="WJEC01002691">
    <property type="protein sequence ID" value="KAF7476132.1"/>
    <property type="molecule type" value="Genomic_DNA"/>
</dbReference>
<dbReference type="Proteomes" id="UP000662637">
    <property type="component" value="Unassembled WGS sequence"/>
</dbReference>
<organism evidence="3 4">
    <name type="scientific">Marmota monax</name>
    <name type="common">Woodchuck</name>
    <dbReference type="NCBI Taxonomy" id="9995"/>
    <lineage>
        <taxon>Eukaryota</taxon>
        <taxon>Metazoa</taxon>
        <taxon>Chordata</taxon>
        <taxon>Craniata</taxon>
        <taxon>Vertebrata</taxon>
        <taxon>Euteleostomi</taxon>
        <taxon>Mammalia</taxon>
        <taxon>Eutheria</taxon>
        <taxon>Euarchontoglires</taxon>
        <taxon>Glires</taxon>
        <taxon>Rodentia</taxon>
        <taxon>Sciuromorpha</taxon>
        <taxon>Sciuridae</taxon>
        <taxon>Xerinae</taxon>
        <taxon>Marmotini</taxon>
        <taxon>Marmota</taxon>
    </lineage>
</organism>
<protein>
    <submittedName>
        <fullName evidence="3">Uncharacterized protein</fullName>
    </submittedName>
</protein>
<name>A0A5E4B8J6_MARMO</name>
<evidence type="ECO:0000313" key="2">
    <source>
        <dbReference type="EMBL" id="KAF7476132.1"/>
    </source>
</evidence>
<proteinExistence type="predicted"/>